<keyword evidence="3" id="KW-1185">Reference proteome</keyword>
<gene>
    <name evidence="2" type="ORF">MTP16_04605</name>
</gene>
<dbReference type="EMBL" id="CP094534">
    <property type="protein sequence ID" value="UOE34937.1"/>
    <property type="molecule type" value="Genomic_DNA"/>
</dbReference>
<dbReference type="Proteomes" id="UP000831390">
    <property type="component" value="Chromosome"/>
</dbReference>
<evidence type="ECO:0008006" key="4">
    <source>
        <dbReference type="Google" id="ProtNLM"/>
    </source>
</evidence>
<evidence type="ECO:0000313" key="2">
    <source>
        <dbReference type="EMBL" id="UOE34937.1"/>
    </source>
</evidence>
<sequence>MHKLTGLNSATLRLRATAATALIFTALALAQAQQAPATIRLHPDDAARGLNGSQHNFDFLPPGVGGEQYQTAGFFGQKLRPYLAGNPEAVGFLNQYRRQKTVYLIDRVVAVGSFGLWGQQIFAGDEKQYFNNTQKVALGVFATSLLATVFINRNTNTYMKRAVEAYNAGPAHGSAWPRLRPTAVGLGLAPTGQPVLGLRWAVR</sequence>
<reference evidence="2 3" key="1">
    <citation type="submission" date="2022-03" db="EMBL/GenBank/DDBJ databases">
        <title>Hymenobactersp. isolated from the air.</title>
        <authorList>
            <person name="Won M."/>
            <person name="Kwon S.-W."/>
        </authorList>
    </citation>
    <scope>NUCLEOTIDE SEQUENCE [LARGE SCALE GENOMIC DNA]</scope>
    <source>
        <strain evidence="2 3">KACC 22596</strain>
    </source>
</reference>
<feature type="chain" id="PRO_5046367955" description="DUF5683 domain-containing protein" evidence="1">
    <location>
        <begin position="38"/>
        <end position="203"/>
    </location>
</feature>
<feature type="signal peptide" evidence="1">
    <location>
        <begin position="1"/>
        <end position="37"/>
    </location>
</feature>
<keyword evidence="1" id="KW-0732">Signal</keyword>
<accession>A0ABY4B9H9</accession>
<organism evidence="2 3">
    <name type="scientific">Hymenobacter monticola</name>
    <dbReference type="NCBI Taxonomy" id="1705399"/>
    <lineage>
        <taxon>Bacteria</taxon>
        <taxon>Pseudomonadati</taxon>
        <taxon>Bacteroidota</taxon>
        <taxon>Cytophagia</taxon>
        <taxon>Cytophagales</taxon>
        <taxon>Hymenobacteraceae</taxon>
        <taxon>Hymenobacter</taxon>
    </lineage>
</organism>
<dbReference type="RefSeq" id="WP_243516318.1">
    <property type="nucleotide sequence ID" value="NZ_CP094534.1"/>
</dbReference>
<evidence type="ECO:0000313" key="3">
    <source>
        <dbReference type="Proteomes" id="UP000831390"/>
    </source>
</evidence>
<proteinExistence type="predicted"/>
<protein>
    <recommendedName>
        <fullName evidence="4">DUF5683 domain-containing protein</fullName>
    </recommendedName>
</protein>
<evidence type="ECO:0000256" key="1">
    <source>
        <dbReference type="SAM" id="SignalP"/>
    </source>
</evidence>
<name>A0ABY4B9H9_9BACT</name>